<dbReference type="Gene3D" id="3.40.50.620">
    <property type="entry name" value="HUPs"/>
    <property type="match status" value="1"/>
</dbReference>
<evidence type="ECO:0000256" key="7">
    <source>
        <dbReference type="SAM" id="Phobius"/>
    </source>
</evidence>
<dbReference type="InterPro" id="IPR038770">
    <property type="entry name" value="Na+/solute_symporter_sf"/>
</dbReference>
<feature type="transmembrane region" description="Helical" evidence="7">
    <location>
        <begin position="347"/>
        <end position="365"/>
    </location>
</feature>
<accession>A0A1I2HUV8</accession>
<name>A0A1I2HUV8_9BACT</name>
<evidence type="ECO:0000256" key="4">
    <source>
        <dbReference type="ARBA" id="ARBA00022989"/>
    </source>
</evidence>
<dbReference type="InterPro" id="IPR014729">
    <property type="entry name" value="Rossmann-like_a/b/a_fold"/>
</dbReference>
<dbReference type="Proteomes" id="UP000199513">
    <property type="component" value="Unassembled WGS sequence"/>
</dbReference>
<dbReference type="STRING" id="1003.SAMN04488541_10263"/>
<feature type="transmembrane region" description="Helical" evidence="7">
    <location>
        <begin position="161"/>
        <end position="183"/>
    </location>
</feature>
<keyword evidence="2" id="KW-0813">Transport</keyword>
<dbReference type="InterPro" id="IPR006016">
    <property type="entry name" value="UspA"/>
</dbReference>
<keyword evidence="5" id="KW-0406">Ion transport</keyword>
<feature type="transmembrane region" description="Helical" evidence="7">
    <location>
        <begin position="5"/>
        <end position="23"/>
    </location>
</feature>
<feature type="transmembrane region" description="Helical" evidence="7">
    <location>
        <begin position="62"/>
        <end position="83"/>
    </location>
</feature>
<protein>
    <submittedName>
        <fullName evidence="10">Kef-type K+ transport system, membrane component KefB</fullName>
    </submittedName>
</protein>
<keyword evidence="11" id="KW-1185">Reference proteome</keyword>
<evidence type="ECO:0000256" key="2">
    <source>
        <dbReference type="ARBA" id="ARBA00022448"/>
    </source>
</evidence>
<feature type="transmembrane region" description="Helical" evidence="7">
    <location>
        <begin position="195"/>
        <end position="217"/>
    </location>
</feature>
<dbReference type="PANTHER" id="PTHR32468">
    <property type="entry name" value="CATION/H + ANTIPORTER"/>
    <property type="match status" value="1"/>
</dbReference>
<evidence type="ECO:0000259" key="8">
    <source>
        <dbReference type="Pfam" id="PF00582"/>
    </source>
</evidence>
<dbReference type="PANTHER" id="PTHR32468:SF0">
    <property type="entry name" value="K(+)_H(+) ANTIPORTER 1"/>
    <property type="match status" value="1"/>
</dbReference>
<evidence type="ECO:0000259" key="9">
    <source>
        <dbReference type="Pfam" id="PF00999"/>
    </source>
</evidence>
<evidence type="ECO:0000256" key="3">
    <source>
        <dbReference type="ARBA" id="ARBA00022692"/>
    </source>
</evidence>
<dbReference type="SUPFAM" id="SSF52402">
    <property type="entry name" value="Adenine nucleotide alpha hydrolases-like"/>
    <property type="match status" value="1"/>
</dbReference>
<dbReference type="InterPro" id="IPR006153">
    <property type="entry name" value="Cation/H_exchanger_TM"/>
</dbReference>
<evidence type="ECO:0000313" key="11">
    <source>
        <dbReference type="Proteomes" id="UP000199513"/>
    </source>
</evidence>
<keyword evidence="3 7" id="KW-0812">Transmembrane</keyword>
<evidence type="ECO:0000256" key="6">
    <source>
        <dbReference type="ARBA" id="ARBA00023136"/>
    </source>
</evidence>
<evidence type="ECO:0000313" key="10">
    <source>
        <dbReference type="EMBL" id="SFF32527.1"/>
    </source>
</evidence>
<dbReference type="CDD" id="cd00293">
    <property type="entry name" value="USP-like"/>
    <property type="match status" value="1"/>
</dbReference>
<comment type="subcellular location">
    <subcellularLocation>
        <location evidence="1">Membrane</location>
        <topology evidence="1">Multi-pass membrane protein</topology>
    </subcellularLocation>
</comment>
<dbReference type="GO" id="GO:1902600">
    <property type="term" value="P:proton transmembrane transport"/>
    <property type="evidence" value="ECO:0007669"/>
    <property type="project" value="InterPro"/>
</dbReference>
<dbReference type="EMBL" id="FONY01000026">
    <property type="protein sequence ID" value="SFF32527.1"/>
    <property type="molecule type" value="Genomic_DNA"/>
</dbReference>
<reference evidence="10 11" key="1">
    <citation type="submission" date="2016-10" db="EMBL/GenBank/DDBJ databases">
        <authorList>
            <person name="de Groot N.N."/>
        </authorList>
    </citation>
    <scope>NUCLEOTIDE SEQUENCE [LARGE SCALE GENOMIC DNA]</scope>
    <source>
        <strain>GEY</strain>
        <strain evidence="11">DSM 9560</strain>
    </source>
</reference>
<keyword evidence="6 7" id="KW-0472">Membrane</keyword>
<feature type="transmembrane region" description="Helical" evidence="7">
    <location>
        <begin position="258"/>
        <end position="279"/>
    </location>
</feature>
<evidence type="ECO:0000256" key="5">
    <source>
        <dbReference type="ARBA" id="ARBA00023065"/>
    </source>
</evidence>
<dbReference type="Pfam" id="PF00582">
    <property type="entry name" value="Usp"/>
    <property type="match status" value="1"/>
</dbReference>
<feature type="transmembrane region" description="Helical" evidence="7">
    <location>
        <begin position="441"/>
        <end position="467"/>
    </location>
</feature>
<organism evidence="10 11">
    <name type="scientific">Thermoflexibacter ruber</name>
    <dbReference type="NCBI Taxonomy" id="1003"/>
    <lineage>
        <taxon>Bacteria</taxon>
        <taxon>Pseudomonadati</taxon>
        <taxon>Bacteroidota</taxon>
        <taxon>Cytophagia</taxon>
        <taxon>Cytophagales</taxon>
        <taxon>Thermoflexibacteraceae</taxon>
        <taxon>Thermoflexibacter</taxon>
    </lineage>
</organism>
<feature type="transmembrane region" description="Helical" evidence="7">
    <location>
        <begin position="95"/>
        <end position="114"/>
    </location>
</feature>
<feature type="transmembrane region" description="Helical" evidence="7">
    <location>
        <begin position="129"/>
        <end position="149"/>
    </location>
</feature>
<feature type="transmembrane region" description="Helical" evidence="7">
    <location>
        <begin position="229"/>
        <end position="252"/>
    </location>
</feature>
<dbReference type="RefSeq" id="WP_177217395.1">
    <property type="nucleotide sequence ID" value="NZ_FONY01000026.1"/>
</dbReference>
<dbReference type="Pfam" id="PF00999">
    <property type="entry name" value="Na_H_Exchanger"/>
    <property type="match status" value="1"/>
</dbReference>
<sequence length="728" mass="80754">MNKNLILYTIAVSLFLGVIWIVIQQGQLLEVDKISQIIENKDSIADSKSSFSNIFHDLSQNFHHPLALLILQIISIIVVARLFAIAISKIKQPTVIGEIIAGIVLGKSFLGLFLPEVSNFLFPAQSLPALQFLSQIGLILFMFIIGIELDVNVLRQKVQEAVVISHASIVIPFALGVILSYFIYSTYAPNDVKFISFSLFMGIAMSITAFPVLARIIQERGLTKSKLGAIVITCAAADDITAWCLLAVVIAIVKAGTIYTALLTVVLSVVYVVFMLYVVRPLLLNVSRVYASKEALNKNVVAFIFIVLLASAYITEIIGIHALFGAFLAGAVIPNDIRFKEILTEKIEDVSLVLLLPLFFVFTGLRTEIGLLKDASLLLTCIIVIITAIVGKLAGAAVIAKLVGMSWKDSLTIGIFMNTRGLMELVILNIGYDLGVLSPEIFSMMVLMALVTTFMTGPCLNLLNYVADKYSHKTKSKEFKNTFQIIISFGPPQMGSKLLELVSQFTYKISKQVNITALHLTPSTQLSQIDALTFEREAFEPVKETAEQMGLHIETKYKVSEDVGREVANTANKGGYDMLIVGSAKSLFSKDKLGGTVRNILYYAECPVAVFIERGFQTANKIVLFLDNEHDIPLLNLTKKFLDNVTFLVRIVYHGDLYKEVAKFLTDPEIPPQSVSIIHKENFHVGVFEETDLVIMSLTYWQHIDEEEVNWIEQMSSVLIVKEYQVNL</sequence>
<feature type="transmembrane region" description="Helical" evidence="7">
    <location>
        <begin position="377"/>
        <end position="400"/>
    </location>
</feature>
<evidence type="ECO:0000256" key="1">
    <source>
        <dbReference type="ARBA" id="ARBA00004141"/>
    </source>
</evidence>
<dbReference type="InterPro" id="IPR050794">
    <property type="entry name" value="CPA2_transporter"/>
</dbReference>
<proteinExistence type="predicted"/>
<feature type="transmembrane region" description="Helical" evidence="7">
    <location>
        <begin position="300"/>
        <end position="327"/>
    </location>
</feature>
<feature type="domain" description="Cation/H+ exchanger transmembrane" evidence="9">
    <location>
        <begin position="78"/>
        <end position="460"/>
    </location>
</feature>
<dbReference type="AlphaFoldDB" id="A0A1I2HUV8"/>
<dbReference type="Gene3D" id="1.20.1530.20">
    <property type="match status" value="1"/>
</dbReference>
<dbReference type="GO" id="GO:0016020">
    <property type="term" value="C:membrane"/>
    <property type="evidence" value="ECO:0007669"/>
    <property type="project" value="UniProtKB-SubCell"/>
</dbReference>
<feature type="domain" description="UspA" evidence="8">
    <location>
        <begin position="523"/>
        <end position="610"/>
    </location>
</feature>
<keyword evidence="4 7" id="KW-1133">Transmembrane helix</keyword>
<gene>
    <name evidence="10" type="ORF">SAMN04488541_10263</name>
</gene>
<dbReference type="GO" id="GO:0015297">
    <property type="term" value="F:antiporter activity"/>
    <property type="evidence" value="ECO:0007669"/>
    <property type="project" value="InterPro"/>
</dbReference>